<gene>
    <name evidence="1" type="ORF">SAMN05660226_01249</name>
</gene>
<accession>A0A1T5B111</accession>
<evidence type="ECO:0000313" key="1">
    <source>
        <dbReference type="EMBL" id="SKB40938.1"/>
    </source>
</evidence>
<keyword evidence="2" id="KW-1185">Reference proteome</keyword>
<sequence length="95" mass="10951">MIVDTIRLSLMLLPALKKGFYLKSDISSWALKKADNAFRKIFEQDLENSWRGLRTAYTGNFKDPVYGQLPEEEAILTTLKMITARLNSVTWTIRP</sequence>
<proteinExistence type="predicted"/>
<organism evidence="1 2">
    <name type="scientific">Parapedobacter luteus</name>
    <dbReference type="NCBI Taxonomy" id="623280"/>
    <lineage>
        <taxon>Bacteria</taxon>
        <taxon>Pseudomonadati</taxon>
        <taxon>Bacteroidota</taxon>
        <taxon>Sphingobacteriia</taxon>
        <taxon>Sphingobacteriales</taxon>
        <taxon>Sphingobacteriaceae</taxon>
        <taxon>Parapedobacter</taxon>
    </lineage>
</organism>
<dbReference type="OrthoDB" id="9780929at2"/>
<dbReference type="RefSeq" id="WP_079715918.1">
    <property type="nucleotide sequence ID" value="NZ_FUYS01000002.1"/>
</dbReference>
<evidence type="ECO:0000313" key="2">
    <source>
        <dbReference type="Proteomes" id="UP000190541"/>
    </source>
</evidence>
<dbReference type="EMBL" id="FUYS01000002">
    <property type="protein sequence ID" value="SKB40938.1"/>
    <property type="molecule type" value="Genomic_DNA"/>
</dbReference>
<dbReference type="Proteomes" id="UP000190541">
    <property type="component" value="Unassembled WGS sequence"/>
</dbReference>
<reference evidence="1 2" key="1">
    <citation type="submission" date="2017-02" db="EMBL/GenBank/DDBJ databases">
        <authorList>
            <person name="Peterson S.W."/>
        </authorList>
    </citation>
    <scope>NUCLEOTIDE SEQUENCE [LARGE SCALE GENOMIC DNA]</scope>
    <source>
        <strain evidence="1 2">DSM 22899</strain>
    </source>
</reference>
<name>A0A1T5B111_9SPHI</name>
<protein>
    <submittedName>
        <fullName evidence="1">Uncharacterized protein</fullName>
    </submittedName>
</protein>
<dbReference type="AlphaFoldDB" id="A0A1T5B111"/>